<proteinExistence type="predicted"/>
<dbReference type="Pfam" id="PF13391">
    <property type="entry name" value="HNH_2"/>
    <property type="match status" value="1"/>
</dbReference>
<feature type="domain" description="HNH nuclease" evidence="1">
    <location>
        <begin position="172"/>
        <end position="224"/>
    </location>
</feature>
<evidence type="ECO:0000313" key="3">
    <source>
        <dbReference type="Proteomes" id="UP000016714"/>
    </source>
</evidence>
<dbReference type="InterPro" id="IPR003615">
    <property type="entry name" value="HNH_nuc"/>
</dbReference>
<accession>A0A2I3C6G8</accession>
<evidence type="ECO:0000313" key="2">
    <source>
        <dbReference type="EMBL" id="AGV16775.1"/>
    </source>
</evidence>
<dbReference type="AlphaFoldDB" id="A0A2I3C6G8"/>
<gene>
    <name evidence="2" type="ORF">N646_0942</name>
</gene>
<sequence>MITLKEMEEVLSEFKATERHEVKYAIQFFLPSLKQYVYINKQAGAKPSGLVIHPRAEFYKNELALLDGVETTGSLNHKSSMRKFPKRLNRGELPIPFGIPFGFQTKESMRSFLIRLSELKPLYLRNPEDEIADAKASGELDKLTETEVERLVSSRRGQGKYRKTLIDLWKRCSVTGCEQVGLLKASHIKPWRDSSNEERLDPYNGLLLTPNLDTLFDSGMISFDENGKILISESLDPSALTALNVEQSLKLRSLSKETAQYLKYHREFIYQAR</sequence>
<dbReference type="RefSeq" id="WP_017821991.1">
    <property type="nucleotide sequence ID" value="NC_022349.1"/>
</dbReference>
<name>A0A2I3C6G8_VIBAX</name>
<dbReference type="SUPFAM" id="SSF159894">
    <property type="entry name" value="YgaC/TfoX-N like"/>
    <property type="match status" value="1"/>
</dbReference>
<dbReference type="KEGG" id="vag:N646_0942"/>
<protein>
    <recommendedName>
        <fullName evidence="1">HNH nuclease domain-containing protein</fullName>
    </recommendedName>
</protein>
<reference evidence="2 3" key="1">
    <citation type="journal article" date="2015" name="Genome Announc.">
        <title>Complete genome sequence of Vibrio alginolyticus ATCC 17749.</title>
        <authorList>
            <person name="Liu X.F."/>
            <person name="Cao Y."/>
            <person name="Zhang H.L."/>
            <person name="Chen Y.J."/>
            <person name="Hu C.J."/>
        </authorList>
    </citation>
    <scope>NUCLEOTIDE SEQUENCE [LARGE SCALE GENOMIC DNA]</scope>
    <source>
        <strain evidence="3">ATCC 17749 / DSM 2171 / NBRC 15630 / NCIMB 1903 / NCTC 12160 / XII-53</strain>
    </source>
</reference>
<organism evidence="2 3">
    <name type="scientific">Vibrio alginolyticus (strain ATCC 17749 / DSM 2171 / NBRC 15630 / NCIMB 1903 / NCTC 12160 / XII-53)</name>
    <dbReference type="NCBI Taxonomy" id="1219076"/>
    <lineage>
        <taxon>Bacteria</taxon>
        <taxon>Pseudomonadati</taxon>
        <taxon>Pseudomonadota</taxon>
        <taxon>Gammaproteobacteria</taxon>
        <taxon>Vibrionales</taxon>
        <taxon>Vibrionaceae</taxon>
        <taxon>Vibrio</taxon>
    </lineage>
</organism>
<dbReference type="Gene3D" id="3.90.1150.40">
    <property type="entry name" value="Protein of unknown function DUF2002"/>
    <property type="match status" value="1"/>
</dbReference>
<evidence type="ECO:0000259" key="1">
    <source>
        <dbReference type="Pfam" id="PF13391"/>
    </source>
</evidence>
<dbReference type="HOGENOM" id="CLU_1084273_0_0_6"/>
<dbReference type="EMBL" id="CP006718">
    <property type="protein sequence ID" value="AGV16775.1"/>
    <property type="molecule type" value="Genomic_DNA"/>
</dbReference>
<dbReference type="Proteomes" id="UP000016714">
    <property type="component" value="Chromosome 1"/>
</dbReference>